<dbReference type="AlphaFoldDB" id="A0A8T3AIF4"/>
<proteinExistence type="inferred from homology"/>
<keyword evidence="6" id="KW-1185">Reference proteome</keyword>
<comment type="similarity">
    <text evidence="3">Belongs to the 3-hydroxybenzoate 6-hydroxylase family.</text>
</comment>
<dbReference type="Proteomes" id="UP000829196">
    <property type="component" value="Unassembled WGS sequence"/>
</dbReference>
<gene>
    <name evidence="5" type="ORF">KFK09_022366</name>
</gene>
<evidence type="ECO:0000259" key="4">
    <source>
        <dbReference type="Pfam" id="PF01494"/>
    </source>
</evidence>
<evidence type="ECO:0000313" key="6">
    <source>
        <dbReference type="Proteomes" id="UP000829196"/>
    </source>
</evidence>
<comment type="caution">
    <text evidence="5">The sequence shown here is derived from an EMBL/GenBank/DDBJ whole genome shotgun (WGS) entry which is preliminary data.</text>
</comment>
<dbReference type="PANTHER" id="PTHR45934:SF1">
    <property type="entry name" value="OS04G0423100 PROTEIN"/>
    <property type="match status" value="1"/>
</dbReference>
<keyword evidence="2" id="KW-0503">Monooxygenase</keyword>
<accession>A0A8T3AIF4</accession>
<dbReference type="SMR" id="A0A8T3AIF4"/>
<dbReference type="OrthoDB" id="1878542at2759"/>
<dbReference type="InterPro" id="IPR002938">
    <property type="entry name" value="FAD-bd"/>
</dbReference>
<keyword evidence="1" id="KW-0560">Oxidoreductase</keyword>
<organism evidence="5 6">
    <name type="scientific">Dendrobium nobile</name>
    <name type="common">Orchid</name>
    <dbReference type="NCBI Taxonomy" id="94219"/>
    <lineage>
        <taxon>Eukaryota</taxon>
        <taxon>Viridiplantae</taxon>
        <taxon>Streptophyta</taxon>
        <taxon>Embryophyta</taxon>
        <taxon>Tracheophyta</taxon>
        <taxon>Spermatophyta</taxon>
        <taxon>Magnoliopsida</taxon>
        <taxon>Liliopsida</taxon>
        <taxon>Asparagales</taxon>
        <taxon>Orchidaceae</taxon>
        <taxon>Epidendroideae</taxon>
        <taxon>Malaxideae</taxon>
        <taxon>Dendrobiinae</taxon>
        <taxon>Dendrobium</taxon>
    </lineage>
</organism>
<dbReference type="PANTHER" id="PTHR45934">
    <property type="entry name" value="FAD/NAD(P)-BINDING OXIDOREDUCTASE FAMILY PROTEIN"/>
    <property type="match status" value="1"/>
</dbReference>
<evidence type="ECO:0000256" key="2">
    <source>
        <dbReference type="ARBA" id="ARBA00023033"/>
    </source>
</evidence>
<dbReference type="GO" id="GO:0071949">
    <property type="term" value="F:FAD binding"/>
    <property type="evidence" value="ECO:0007669"/>
    <property type="project" value="InterPro"/>
</dbReference>
<reference evidence="5" key="1">
    <citation type="journal article" date="2022" name="Front. Genet.">
        <title>Chromosome-Scale Assembly of the Dendrobium nobile Genome Provides Insights Into the Molecular Mechanism of the Biosynthesis of the Medicinal Active Ingredient of Dendrobium.</title>
        <authorList>
            <person name="Xu Q."/>
            <person name="Niu S.-C."/>
            <person name="Li K.-L."/>
            <person name="Zheng P.-J."/>
            <person name="Zhang X.-J."/>
            <person name="Jia Y."/>
            <person name="Liu Y."/>
            <person name="Niu Y.-X."/>
            <person name="Yu L.-H."/>
            <person name="Chen D.-F."/>
            <person name="Zhang G.-Q."/>
        </authorList>
    </citation>
    <scope>NUCLEOTIDE SEQUENCE</scope>
    <source>
        <tissue evidence="5">Leaf</tissue>
    </source>
</reference>
<dbReference type="SUPFAM" id="SSF51905">
    <property type="entry name" value="FAD/NAD(P)-binding domain"/>
    <property type="match status" value="1"/>
</dbReference>
<dbReference type="GO" id="GO:0004497">
    <property type="term" value="F:monooxygenase activity"/>
    <property type="evidence" value="ECO:0007669"/>
    <property type="project" value="UniProtKB-KW"/>
</dbReference>
<evidence type="ECO:0000313" key="5">
    <source>
        <dbReference type="EMBL" id="KAI0496059.1"/>
    </source>
</evidence>
<dbReference type="EMBL" id="JAGYWB010000016">
    <property type="protein sequence ID" value="KAI0496059.1"/>
    <property type="molecule type" value="Genomic_DNA"/>
</dbReference>
<sequence length="413" mass="45354">MMATRPRAERVEEVVIVGGGIAGLATALALHRVGKSCLILERWHELRESGAALGLLPNAWRALHALGIAHKLIPNYRIVRSGRVTNLETGSVQTQSFPESSDGEENGARIVHRKALLEALAEEIPQEAIRFSAKLASIRTEAGPDSSSITVLQLEDGDIIKAKVVIGCDGLHSVVAQWLGLAQAHDSGRSAVRGLAVFPEGHGLKHEFQQFLLANRRVGLIPLNNHDAYWFISHLTTPKVKELGRHPELIQREVLLNLAVDLPLEFKQMVEHSVPSSLTWDPLMFRTPWDIVLGRAHRGCVTVAGDAFHPTTPDLGQGGCIALEDAVVLGRCLAHAESPKEVDESLGRYVAERRWRAAAIVAASYFSGSVQQASAGVWTRPLRLVRDFLFYRFIFTWISRLTLFDCGTLPKVG</sequence>
<protein>
    <recommendedName>
        <fullName evidence="4">FAD-binding domain-containing protein</fullName>
    </recommendedName>
</protein>
<dbReference type="InterPro" id="IPR044560">
    <property type="entry name" value="MOase"/>
</dbReference>
<feature type="domain" description="FAD-binding" evidence="4">
    <location>
        <begin position="13"/>
        <end position="363"/>
    </location>
</feature>
<name>A0A8T3AIF4_DENNO</name>
<dbReference type="Gene3D" id="3.50.50.60">
    <property type="entry name" value="FAD/NAD(P)-binding domain"/>
    <property type="match status" value="1"/>
</dbReference>
<dbReference type="Pfam" id="PF01494">
    <property type="entry name" value="FAD_binding_3"/>
    <property type="match status" value="1"/>
</dbReference>
<evidence type="ECO:0000256" key="1">
    <source>
        <dbReference type="ARBA" id="ARBA00023002"/>
    </source>
</evidence>
<dbReference type="InterPro" id="IPR036188">
    <property type="entry name" value="FAD/NAD-bd_sf"/>
</dbReference>
<evidence type="ECO:0000256" key="3">
    <source>
        <dbReference type="ARBA" id="ARBA00024018"/>
    </source>
</evidence>
<dbReference type="PRINTS" id="PR00420">
    <property type="entry name" value="RNGMNOXGNASE"/>
</dbReference>